<reference evidence="3 4" key="1">
    <citation type="journal article" date="2019" name="Fungal Biol. Biotechnol.">
        <title>Draft genome sequence of fastidious pathogen Ceratobasidium theobromae, which causes vascular-streak dieback in Theobroma cacao.</title>
        <authorList>
            <person name="Ali S.S."/>
            <person name="Asman A."/>
            <person name="Shao J."/>
            <person name="Firmansyah A.P."/>
            <person name="Susilo A.W."/>
            <person name="Rosmana A."/>
            <person name="McMahon P."/>
            <person name="Junaid M."/>
            <person name="Guest D."/>
            <person name="Kheng T.Y."/>
            <person name="Meinhardt L.W."/>
            <person name="Bailey B.A."/>
        </authorList>
    </citation>
    <scope>NUCLEOTIDE SEQUENCE [LARGE SCALE GENOMIC DNA]</scope>
    <source>
        <strain evidence="3 4">CT2</strain>
    </source>
</reference>
<keyword evidence="1" id="KW-0472">Membrane</keyword>
<accession>A0A5N5QUI5</accession>
<keyword evidence="1" id="KW-1133">Transmembrane helix</keyword>
<evidence type="ECO:0000259" key="2">
    <source>
        <dbReference type="Pfam" id="PF12222"/>
    </source>
</evidence>
<sequence length="664" mass="72441">MLLEGLTSEQKSAAAFLIGWAADVWAFLLSRLALVCATLDDLFSSVTFRADCEFSSAEGCKMFTNKLPLLLSLPSLILSLNSQIDPGLYGRQSAGAQPPLVNFQVAQPPTTPKSGKTCTIQLFRHTFANSYYQPEIVDYTPPTDCGEVGEWAGISLNWTATSKGRQYDRLAGVTFHNVEIWRTSTAEPTTTGIIWTHLKDVTKYTPLFAQPGRMIVDLNNIVDQDLGLNGEYDVRFSATFFAPSPLTPSAPKSDIIIPLSNLSPDQANYAAVPPTLNTVINFPQNAAKAFVEVFASGNSAEEFWYNNVADDWVSKLPDGTTYGKGAYREARLLVDGKLAGVVNPYPIIFTGGYIPTMWRPISAYGSFDQPTYSIDLTPFIPLLSDGTTHTIGIDVVSGRAASADHSINGNWYVSGNIQVILDSSPIPTTGKITTYVAPEYGTSSVTGVASAADVNITETASRSLHIEAEVVTGSGVTTKVVWKQDLHFQNVQSYLGNATRQIIHQDSVGKSISTHNDLPVISDEYNYPLDIDFLLVNENNASGWNTVFNHGFDRKYLPNTLTQSYAIHTKRLSTGSFLTAPNGTRVVANGTAVQDFTYQDSKLNTYGRHVEARDSNVTSDKQTGTLTWDWKWPGTWGKLAQGASGAHSDYVARLPIVRDGDIIF</sequence>
<dbReference type="PANTHER" id="PTHR31104">
    <property type="entry name" value="PEPTIDE-N4-(N-ACETYL-BETA-GLUCOSAMINYL)ASPARAGINE AMIDASE A PROTEIN"/>
    <property type="match status" value="1"/>
</dbReference>
<comment type="caution">
    <text evidence="3">The sequence shown here is derived from an EMBL/GenBank/DDBJ whole genome shotgun (WGS) entry which is preliminary data.</text>
</comment>
<dbReference type="EMBL" id="SSOP01000009">
    <property type="protein sequence ID" value="KAB5595410.1"/>
    <property type="molecule type" value="Genomic_DNA"/>
</dbReference>
<keyword evidence="4" id="KW-1185">Reference proteome</keyword>
<gene>
    <name evidence="3" type="ORF">CTheo_1087</name>
</gene>
<dbReference type="InterPro" id="IPR056948">
    <property type="entry name" value="PNGaseA_N"/>
</dbReference>
<evidence type="ECO:0000256" key="1">
    <source>
        <dbReference type="SAM" id="Phobius"/>
    </source>
</evidence>
<name>A0A5N5QUI5_9AGAM</name>
<dbReference type="Pfam" id="PF25156">
    <property type="entry name" value="PNGase_A_C"/>
    <property type="match status" value="1"/>
</dbReference>
<dbReference type="Proteomes" id="UP000383932">
    <property type="component" value="Unassembled WGS sequence"/>
</dbReference>
<evidence type="ECO:0000313" key="4">
    <source>
        <dbReference type="Proteomes" id="UP000383932"/>
    </source>
</evidence>
<organism evidence="3 4">
    <name type="scientific">Ceratobasidium theobromae</name>
    <dbReference type="NCBI Taxonomy" id="1582974"/>
    <lineage>
        <taxon>Eukaryota</taxon>
        <taxon>Fungi</taxon>
        <taxon>Dikarya</taxon>
        <taxon>Basidiomycota</taxon>
        <taxon>Agaricomycotina</taxon>
        <taxon>Agaricomycetes</taxon>
        <taxon>Cantharellales</taxon>
        <taxon>Ceratobasidiaceae</taxon>
        <taxon>Ceratobasidium</taxon>
    </lineage>
</organism>
<feature type="domain" description="Peptide N-acetyl-beta-D-glucosaminyl asparaginase amidase A N-terminal" evidence="2">
    <location>
        <begin position="109"/>
        <end position="435"/>
    </location>
</feature>
<proteinExistence type="predicted"/>
<dbReference type="Pfam" id="PF12222">
    <property type="entry name" value="PNGaseA"/>
    <property type="match status" value="1"/>
</dbReference>
<dbReference type="OrthoDB" id="1612078at2759"/>
<keyword evidence="1" id="KW-0812">Transmembrane</keyword>
<dbReference type="AlphaFoldDB" id="A0A5N5QUI5"/>
<protein>
    <recommendedName>
        <fullName evidence="2">Peptide N-acetyl-beta-D-glucosaminyl asparaginase amidase A N-terminal domain-containing protein</fullName>
    </recommendedName>
</protein>
<dbReference type="InterPro" id="IPR021102">
    <property type="entry name" value="PNGase_A"/>
</dbReference>
<feature type="transmembrane region" description="Helical" evidence="1">
    <location>
        <begin position="12"/>
        <end position="34"/>
    </location>
</feature>
<evidence type="ECO:0000313" key="3">
    <source>
        <dbReference type="EMBL" id="KAB5595410.1"/>
    </source>
</evidence>